<dbReference type="InterPro" id="IPR021317">
    <property type="entry name" value="DUF2917"/>
</dbReference>
<evidence type="ECO:0000313" key="2">
    <source>
        <dbReference type="Proteomes" id="UP001595791"/>
    </source>
</evidence>
<evidence type="ECO:0000313" key="1">
    <source>
        <dbReference type="EMBL" id="MFC4159248.1"/>
    </source>
</evidence>
<gene>
    <name evidence="1" type="ORF">ACFOW7_07745</name>
</gene>
<accession>A0ABV8MQ47</accession>
<sequence length="106" mass="11733">MLHDFIEFERRLERAEVLSLRSIDGTVIECLSGSLWLTEQGGDDHWLAAGERYVLHGNGCTVVEGLANAEVRVVKPAAPTVGWFTRLWHELGGRPAQRECDCTAVG</sequence>
<dbReference type="Pfam" id="PF11142">
    <property type="entry name" value="DUF2917"/>
    <property type="match status" value="1"/>
</dbReference>
<proteinExistence type="predicted"/>
<name>A0ABV8MQ47_9NEIS</name>
<protein>
    <submittedName>
        <fullName evidence="1">DUF2917 domain-containing protein</fullName>
    </submittedName>
</protein>
<comment type="caution">
    <text evidence="1">The sequence shown here is derived from an EMBL/GenBank/DDBJ whole genome shotgun (WGS) entry which is preliminary data.</text>
</comment>
<dbReference type="EMBL" id="JBHSBU010000001">
    <property type="protein sequence ID" value="MFC4159248.1"/>
    <property type="molecule type" value="Genomic_DNA"/>
</dbReference>
<organism evidence="1 2">
    <name type="scientific">Chitinimonas lacunae</name>
    <dbReference type="NCBI Taxonomy" id="1963018"/>
    <lineage>
        <taxon>Bacteria</taxon>
        <taxon>Pseudomonadati</taxon>
        <taxon>Pseudomonadota</taxon>
        <taxon>Betaproteobacteria</taxon>
        <taxon>Neisseriales</taxon>
        <taxon>Chitinibacteraceae</taxon>
        <taxon>Chitinimonas</taxon>
    </lineage>
</organism>
<dbReference type="Proteomes" id="UP001595791">
    <property type="component" value="Unassembled WGS sequence"/>
</dbReference>
<keyword evidence="2" id="KW-1185">Reference proteome</keyword>
<reference evidence="2" key="1">
    <citation type="journal article" date="2019" name="Int. J. Syst. Evol. Microbiol.">
        <title>The Global Catalogue of Microorganisms (GCM) 10K type strain sequencing project: providing services to taxonomists for standard genome sequencing and annotation.</title>
        <authorList>
            <consortium name="The Broad Institute Genomics Platform"/>
            <consortium name="The Broad Institute Genome Sequencing Center for Infectious Disease"/>
            <person name="Wu L."/>
            <person name="Ma J."/>
        </authorList>
    </citation>
    <scope>NUCLEOTIDE SEQUENCE [LARGE SCALE GENOMIC DNA]</scope>
    <source>
        <strain evidence="2">LMG 29894</strain>
    </source>
</reference>
<dbReference type="RefSeq" id="WP_378162805.1">
    <property type="nucleotide sequence ID" value="NZ_JBHSBU010000001.1"/>
</dbReference>